<evidence type="ECO:0000313" key="2">
    <source>
        <dbReference type="Proteomes" id="UP000828390"/>
    </source>
</evidence>
<dbReference type="EMBL" id="JAIWYP010000016">
    <property type="protein sequence ID" value="KAH3697113.1"/>
    <property type="molecule type" value="Genomic_DNA"/>
</dbReference>
<name>A0A9D3YB30_DREPO</name>
<organism evidence="1 2">
    <name type="scientific">Dreissena polymorpha</name>
    <name type="common">Zebra mussel</name>
    <name type="synonym">Mytilus polymorpha</name>
    <dbReference type="NCBI Taxonomy" id="45954"/>
    <lineage>
        <taxon>Eukaryota</taxon>
        <taxon>Metazoa</taxon>
        <taxon>Spiralia</taxon>
        <taxon>Lophotrochozoa</taxon>
        <taxon>Mollusca</taxon>
        <taxon>Bivalvia</taxon>
        <taxon>Autobranchia</taxon>
        <taxon>Heteroconchia</taxon>
        <taxon>Euheterodonta</taxon>
        <taxon>Imparidentia</taxon>
        <taxon>Neoheterodontei</taxon>
        <taxon>Myida</taxon>
        <taxon>Dreissenoidea</taxon>
        <taxon>Dreissenidae</taxon>
        <taxon>Dreissena</taxon>
    </lineage>
</organism>
<protein>
    <submittedName>
        <fullName evidence="1">Uncharacterized protein</fullName>
    </submittedName>
</protein>
<keyword evidence="2" id="KW-1185">Reference proteome</keyword>
<reference evidence="1" key="2">
    <citation type="submission" date="2020-11" db="EMBL/GenBank/DDBJ databases">
        <authorList>
            <person name="McCartney M.A."/>
            <person name="Auch B."/>
            <person name="Kono T."/>
            <person name="Mallez S."/>
            <person name="Becker A."/>
            <person name="Gohl D.M."/>
            <person name="Silverstein K.A.T."/>
            <person name="Koren S."/>
            <person name="Bechman K.B."/>
            <person name="Herman A."/>
            <person name="Abrahante J.E."/>
            <person name="Garbe J."/>
        </authorList>
    </citation>
    <scope>NUCLEOTIDE SEQUENCE</scope>
    <source>
        <strain evidence="1">Duluth1</strain>
        <tissue evidence="1">Whole animal</tissue>
    </source>
</reference>
<dbReference type="Proteomes" id="UP000828390">
    <property type="component" value="Unassembled WGS sequence"/>
</dbReference>
<reference evidence="1" key="1">
    <citation type="journal article" date="2019" name="bioRxiv">
        <title>The Genome of the Zebra Mussel, Dreissena polymorpha: A Resource for Invasive Species Research.</title>
        <authorList>
            <person name="McCartney M.A."/>
            <person name="Auch B."/>
            <person name="Kono T."/>
            <person name="Mallez S."/>
            <person name="Zhang Y."/>
            <person name="Obille A."/>
            <person name="Becker A."/>
            <person name="Abrahante J.E."/>
            <person name="Garbe J."/>
            <person name="Badalamenti J.P."/>
            <person name="Herman A."/>
            <person name="Mangelson H."/>
            <person name="Liachko I."/>
            <person name="Sullivan S."/>
            <person name="Sone E.D."/>
            <person name="Koren S."/>
            <person name="Silverstein K.A.T."/>
            <person name="Beckman K.B."/>
            <person name="Gohl D.M."/>
        </authorList>
    </citation>
    <scope>NUCLEOTIDE SEQUENCE</scope>
    <source>
        <strain evidence="1">Duluth1</strain>
        <tissue evidence="1">Whole animal</tissue>
    </source>
</reference>
<evidence type="ECO:0000313" key="1">
    <source>
        <dbReference type="EMBL" id="KAH3697113.1"/>
    </source>
</evidence>
<dbReference type="AlphaFoldDB" id="A0A9D3YB30"/>
<accession>A0A9D3YB30</accession>
<sequence>MNPPRFFLQILLGIPWSCSPSGLNMAIYFHPVHCIHPSMWVTAGLHACRPPCQSNLDKTSVTACSAVYAKGRSQNAVVASVSARSDQWSRD</sequence>
<comment type="caution">
    <text evidence="1">The sequence shown here is derived from an EMBL/GenBank/DDBJ whole genome shotgun (WGS) entry which is preliminary data.</text>
</comment>
<proteinExistence type="predicted"/>
<gene>
    <name evidence="1" type="ORF">DPMN_084600</name>
</gene>